<evidence type="ECO:0000256" key="8">
    <source>
        <dbReference type="SAM" id="SignalP"/>
    </source>
</evidence>
<keyword evidence="10" id="KW-1185">Reference proteome</keyword>
<protein>
    <submittedName>
        <fullName evidence="9">Feruloyl esterase</fullName>
    </submittedName>
</protein>
<dbReference type="PANTHER" id="PTHR33938:SF15">
    <property type="entry name" value="FERULOYL ESTERASE B-RELATED"/>
    <property type="match status" value="1"/>
</dbReference>
<evidence type="ECO:0000256" key="2">
    <source>
        <dbReference type="ARBA" id="ARBA00022487"/>
    </source>
</evidence>
<dbReference type="RefSeq" id="WP_113887907.1">
    <property type="nucleotide sequence ID" value="NZ_QNRK01000003.1"/>
</dbReference>
<keyword evidence="4 8" id="KW-0732">Signal</keyword>
<evidence type="ECO:0000256" key="3">
    <source>
        <dbReference type="ARBA" id="ARBA00022723"/>
    </source>
</evidence>
<keyword evidence="5" id="KW-0378">Hydrolase</keyword>
<name>A0A366FRI2_9HYPH</name>
<dbReference type="InterPro" id="IPR011118">
    <property type="entry name" value="Tannase/feruloyl_esterase"/>
</dbReference>
<keyword evidence="7" id="KW-1015">Disulfide bond</keyword>
<evidence type="ECO:0000256" key="1">
    <source>
        <dbReference type="ARBA" id="ARBA00006249"/>
    </source>
</evidence>
<accession>A0A366FRI2</accession>
<comment type="similarity">
    <text evidence="1">Belongs to the tannase family.</text>
</comment>
<feature type="chain" id="PRO_5016858578" evidence="8">
    <location>
        <begin position="24"/>
        <end position="534"/>
    </location>
</feature>
<organism evidence="9 10">
    <name type="scientific">Roseiarcus fermentans</name>
    <dbReference type="NCBI Taxonomy" id="1473586"/>
    <lineage>
        <taxon>Bacteria</taxon>
        <taxon>Pseudomonadati</taxon>
        <taxon>Pseudomonadota</taxon>
        <taxon>Alphaproteobacteria</taxon>
        <taxon>Hyphomicrobiales</taxon>
        <taxon>Roseiarcaceae</taxon>
        <taxon>Roseiarcus</taxon>
    </lineage>
</organism>
<dbReference type="SUPFAM" id="SSF53474">
    <property type="entry name" value="alpha/beta-Hydrolases"/>
    <property type="match status" value="1"/>
</dbReference>
<dbReference type="Proteomes" id="UP000253529">
    <property type="component" value="Unassembled WGS sequence"/>
</dbReference>
<dbReference type="EMBL" id="QNRK01000003">
    <property type="protein sequence ID" value="RBP17284.1"/>
    <property type="molecule type" value="Genomic_DNA"/>
</dbReference>
<evidence type="ECO:0000313" key="10">
    <source>
        <dbReference type="Proteomes" id="UP000253529"/>
    </source>
</evidence>
<keyword evidence="6" id="KW-0106">Calcium</keyword>
<evidence type="ECO:0000256" key="5">
    <source>
        <dbReference type="ARBA" id="ARBA00022801"/>
    </source>
</evidence>
<keyword evidence="3" id="KW-0479">Metal-binding</keyword>
<sequence>MRLRQMGGAVALSTLTVLSPARAADCGGLKALKIADTTIISAEAVPAGDLTTADKVTRKDMPAFCRVVASIKDAPDSDVRVELWMPNEGWKGVFHVNGNGGYAGILAYNYGAMEAAIKRGYASAETDLGTAPATPLNGDALVGHPDKWKDWGMLGTHEATVAGKQIVKAFYDADAKRSYFTGCSTGGQQGIIEAEYFPEDFNGILSGAPVVNRTWGHAVAVTSYLAANLKPGHKLSGANLALLTKSAVAACGAKGNGLKSDPFIADPLSCDFDPATLTCKGAAADDCLTPEQVEAAKAIYLGPADKNGKPLFYGELPGSESGVFNWGFLEAPGNAPGEPGFDGLFKWVFGPDWDWRSFDVERDMVTVDAKLGPALNGAVAGDVAKFRDLGGKLIFFQGLADPIVPVVQTIDYYKSLTSKFGGEEKTKEFARLFLAPGMGHCGFGTGPNRFDSAAFGGLQPPALDPEHDIFTALSHWVEDGVAPDQVVATKFVGGDASKGIEMQRPLCPYPQRAWYKGEGDASSAANFVCAVDRK</sequence>
<evidence type="ECO:0000256" key="6">
    <source>
        <dbReference type="ARBA" id="ARBA00022837"/>
    </source>
</evidence>
<evidence type="ECO:0000313" key="9">
    <source>
        <dbReference type="EMBL" id="RBP17284.1"/>
    </source>
</evidence>
<keyword evidence="2" id="KW-0719">Serine esterase</keyword>
<dbReference type="PANTHER" id="PTHR33938">
    <property type="entry name" value="FERULOYL ESTERASE B-RELATED"/>
    <property type="match status" value="1"/>
</dbReference>
<dbReference type="InterPro" id="IPR029058">
    <property type="entry name" value="AB_hydrolase_fold"/>
</dbReference>
<evidence type="ECO:0000256" key="4">
    <source>
        <dbReference type="ARBA" id="ARBA00022729"/>
    </source>
</evidence>
<comment type="caution">
    <text evidence="9">The sequence shown here is derived from an EMBL/GenBank/DDBJ whole genome shotgun (WGS) entry which is preliminary data.</text>
</comment>
<dbReference type="AlphaFoldDB" id="A0A366FRI2"/>
<dbReference type="GO" id="GO:0052689">
    <property type="term" value="F:carboxylic ester hydrolase activity"/>
    <property type="evidence" value="ECO:0007669"/>
    <property type="project" value="UniProtKB-KW"/>
</dbReference>
<dbReference type="GO" id="GO:0046872">
    <property type="term" value="F:metal ion binding"/>
    <property type="evidence" value="ECO:0007669"/>
    <property type="project" value="UniProtKB-KW"/>
</dbReference>
<proteinExistence type="inferred from homology"/>
<dbReference type="Pfam" id="PF07519">
    <property type="entry name" value="Tannase"/>
    <property type="match status" value="2"/>
</dbReference>
<dbReference type="OrthoDB" id="7197884at2"/>
<feature type="signal peptide" evidence="8">
    <location>
        <begin position="1"/>
        <end position="23"/>
    </location>
</feature>
<dbReference type="Gene3D" id="3.40.50.1820">
    <property type="entry name" value="alpha/beta hydrolase"/>
    <property type="match status" value="1"/>
</dbReference>
<evidence type="ECO:0000256" key="7">
    <source>
        <dbReference type="ARBA" id="ARBA00023157"/>
    </source>
</evidence>
<reference evidence="9 10" key="1">
    <citation type="submission" date="2018-06" db="EMBL/GenBank/DDBJ databases">
        <title>Genomic Encyclopedia of Type Strains, Phase IV (KMG-IV): sequencing the most valuable type-strain genomes for metagenomic binning, comparative biology and taxonomic classification.</title>
        <authorList>
            <person name="Goeker M."/>
        </authorList>
    </citation>
    <scope>NUCLEOTIDE SEQUENCE [LARGE SCALE GENOMIC DNA]</scope>
    <source>
        <strain evidence="9 10">DSM 24875</strain>
    </source>
</reference>
<gene>
    <name evidence="9" type="ORF">DFR50_103170</name>
</gene>